<sequence length="145" mass="16966">MRQRGDIANEILIMNDVDGFDVGCLLFTDEAHFQMDGLANRQNWGFWDTENPHFCQARSLYSLKITVWAAVSRKYVIGPFYCPYMKYLILKGTLQFWKVCCHQWRTGQVVILPDGKWAPLYIRQFGPPGYVSTEDHKDHIKKFIV</sequence>
<comment type="caution">
    <text evidence="1">The sequence shown here is derived from an EMBL/GenBank/DDBJ whole genome shotgun (WGS) entry which is preliminary data.</text>
</comment>
<dbReference type="GO" id="GO:0003676">
    <property type="term" value="F:nucleic acid binding"/>
    <property type="evidence" value="ECO:0007669"/>
    <property type="project" value="InterPro"/>
</dbReference>
<dbReference type="EMBL" id="BGPR01002545">
    <property type="protein sequence ID" value="GBM75218.1"/>
    <property type="molecule type" value="Genomic_DNA"/>
</dbReference>
<dbReference type="Gene3D" id="3.30.420.10">
    <property type="entry name" value="Ribonuclease H-like superfamily/Ribonuclease H"/>
    <property type="match status" value="1"/>
</dbReference>
<name>A0A4Y2IBX9_ARAVE</name>
<evidence type="ECO:0000313" key="1">
    <source>
        <dbReference type="EMBL" id="GBM75218.1"/>
    </source>
</evidence>
<keyword evidence="2" id="KW-1185">Reference proteome</keyword>
<proteinExistence type="predicted"/>
<dbReference type="InterPro" id="IPR036397">
    <property type="entry name" value="RNaseH_sf"/>
</dbReference>
<dbReference type="AlphaFoldDB" id="A0A4Y2IBX9"/>
<accession>A0A4Y2IBX9</accession>
<dbReference type="OrthoDB" id="8010911at2759"/>
<dbReference type="PANTHER" id="PTHR47326">
    <property type="entry name" value="TRANSPOSABLE ELEMENT TC3 TRANSPOSASE-LIKE PROTEIN"/>
    <property type="match status" value="1"/>
</dbReference>
<protein>
    <submittedName>
        <fullName evidence="1">Uncharacterized protein</fullName>
    </submittedName>
</protein>
<organism evidence="1 2">
    <name type="scientific">Araneus ventricosus</name>
    <name type="common">Orbweaver spider</name>
    <name type="synonym">Epeira ventricosa</name>
    <dbReference type="NCBI Taxonomy" id="182803"/>
    <lineage>
        <taxon>Eukaryota</taxon>
        <taxon>Metazoa</taxon>
        <taxon>Ecdysozoa</taxon>
        <taxon>Arthropoda</taxon>
        <taxon>Chelicerata</taxon>
        <taxon>Arachnida</taxon>
        <taxon>Araneae</taxon>
        <taxon>Araneomorphae</taxon>
        <taxon>Entelegynae</taxon>
        <taxon>Araneoidea</taxon>
        <taxon>Araneidae</taxon>
        <taxon>Araneus</taxon>
    </lineage>
</organism>
<dbReference type="Proteomes" id="UP000499080">
    <property type="component" value="Unassembled WGS sequence"/>
</dbReference>
<evidence type="ECO:0000313" key="2">
    <source>
        <dbReference type="Proteomes" id="UP000499080"/>
    </source>
</evidence>
<dbReference type="PANTHER" id="PTHR47326:SF1">
    <property type="entry name" value="HTH PSQ-TYPE DOMAIN-CONTAINING PROTEIN"/>
    <property type="match status" value="1"/>
</dbReference>
<reference evidence="1 2" key="1">
    <citation type="journal article" date="2019" name="Sci. Rep.">
        <title>Orb-weaving spider Araneus ventricosus genome elucidates the spidroin gene catalogue.</title>
        <authorList>
            <person name="Kono N."/>
            <person name="Nakamura H."/>
            <person name="Ohtoshi R."/>
            <person name="Moran D.A.P."/>
            <person name="Shinohara A."/>
            <person name="Yoshida Y."/>
            <person name="Fujiwara M."/>
            <person name="Mori M."/>
            <person name="Tomita M."/>
            <person name="Arakawa K."/>
        </authorList>
    </citation>
    <scope>NUCLEOTIDE SEQUENCE [LARGE SCALE GENOMIC DNA]</scope>
</reference>
<gene>
    <name evidence="1" type="ORF">AVEN_73985_1</name>
</gene>